<dbReference type="InterPro" id="IPR050763">
    <property type="entry name" value="ABC_transporter_ATP-binding"/>
</dbReference>
<dbReference type="InterPro" id="IPR003593">
    <property type="entry name" value="AAA+_ATPase"/>
</dbReference>
<gene>
    <name evidence="9" type="ORF">D7D94_10965</name>
</gene>
<keyword evidence="3" id="KW-0813">Transport</keyword>
<evidence type="ECO:0000256" key="2">
    <source>
        <dbReference type="ARBA" id="ARBA00005417"/>
    </source>
</evidence>
<proteinExistence type="inferred from homology"/>
<evidence type="ECO:0000256" key="5">
    <source>
        <dbReference type="ARBA" id="ARBA00022840"/>
    </source>
</evidence>
<dbReference type="RefSeq" id="WP_156242645.1">
    <property type="nucleotide sequence ID" value="NZ_BAAAZL010000004.1"/>
</dbReference>
<evidence type="ECO:0000256" key="6">
    <source>
        <dbReference type="ARBA" id="ARBA00023251"/>
    </source>
</evidence>
<evidence type="ECO:0000259" key="8">
    <source>
        <dbReference type="PROSITE" id="PS50893"/>
    </source>
</evidence>
<keyword evidence="5 9" id="KW-0067">ATP-binding</keyword>
<name>A0A6I6DXF6_9MICO</name>
<accession>A0A6I6DXF6</accession>
<dbReference type="KEGG" id="moj:D7D94_10965"/>
<dbReference type="PANTHER" id="PTHR42711:SF5">
    <property type="entry name" value="ABC TRANSPORTER ATP-BINDING PROTEIN NATA"/>
    <property type="match status" value="1"/>
</dbReference>
<dbReference type="EMBL" id="CP032550">
    <property type="protein sequence ID" value="QGU28916.1"/>
    <property type="molecule type" value="Genomic_DNA"/>
</dbReference>
<evidence type="ECO:0000313" key="10">
    <source>
        <dbReference type="Proteomes" id="UP000422989"/>
    </source>
</evidence>
<dbReference type="Proteomes" id="UP000422989">
    <property type="component" value="Chromosome"/>
</dbReference>
<feature type="domain" description="ABC transporter" evidence="8">
    <location>
        <begin position="4"/>
        <end position="229"/>
    </location>
</feature>
<dbReference type="InterPro" id="IPR017871">
    <property type="entry name" value="ABC_transporter-like_CS"/>
</dbReference>
<organism evidence="9 10">
    <name type="scientific">Microbacterium oryzae</name>
    <dbReference type="NCBI Taxonomy" id="743009"/>
    <lineage>
        <taxon>Bacteria</taxon>
        <taxon>Bacillati</taxon>
        <taxon>Actinomycetota</taxon>
        <taxon>Actinomycetes</taxon>
        <taxon>Micrococcales</taxon>
        <taxon>Microbacteriaceae</taxon>
        <taxon>Microbacterium</taxon>
    </lineage>
</organism>
<dbReference type="OrthoDB" id="9804819at2"/>
<sequence length="377" mass="40590">MAAIETTGLHKRYGQHTALHGLDLRVEPGTVFGLIGPNGAGKTTTLRILLDVIRPSAGQVRVLGEDPQHGGPALRRRIGYVPGELRLDGRVTGRGMLEFYARVSGPVAPGRVEELAERLGLDLGRRVHTLSKGNKQKLGLVQAFMHEPELLVLDEPTSGLDPLVQRAFLELVREARERRQTVLLSSHVLSEIQQAADEVAVLSAGRVVASGDVASLRLGSVRRVRAGIADVEEGAVRALLEPLRVHDLSVTSAAGVVRVAFTAEGDIDPLVKALARFRLVDLTVEEPDLEESVLRLYGEPGHTGLGKRDGSREREGGHPGRQTMSSHPRDTESRDESRPLGETTSSGEEGGAPRLRRDRRRGTPPGDATPHGRGSAS</sequence>
<evidence type="ECO:0000256" key="7">
    <source>
        <dbReference type="SAM" id="MobiDB-lite"/>
    </source>
</evidence>
<dbReference type="GO" id="GO:0016887">
    <property type="term" value="F:ATP hydrolysis activity"/>
    <property type="evidence" value="ECO:0007669"/>
    <property type="project" value="InterPro"/>
</dbReference>
<dbReference type="InterPro" id="IPR003439">
    <property type="entry name" value="ABC_transporter-like_ATP-bd"/>
</dbReference>
<reference evidence="9 10" key="1">
    <citation type="submission" date="2018-09" db="EMBL/GenBank/DDBJ databases">
        <title>Whole genome sequencing of Microbacterium oryzae strain MB-10T.</title>
        <authorList>
            <person name="Das S.K."/>
        </authorList>
    </citation>
    <scope>NUCLEOTIDE SEQUENCE [LARGE SCALE GENOMIC DNA]</scope>
    <source>
        <strain evidence="9 10">MB-10</strain>
    </source>
</reference>
<dbReference type="PROSITE" id="PS50893">
    <property type="entry name" value="ABC_TRANSPORTER_2"/>
    <property type="match status" value="1"/>
</dbReference>
<dbReference type="GO" id="GO:0005886">
    <property type="term" value="C:plasma membrane"/>
    <property type="evidence" value="ECO:0007669"/>
    <property type="project" value="UniProtKB-SubCell"/>
</dbReference>
<dbReference type="InterPro" id="IPR027417">
    <property type="entry name" value="P-loop_NTPase"/>
</dbReference>
<dbReference type="GO" id="GO:0005524">
    <property type="term" value="F:ATP binding"/>
    <property type="evidence" value="ECO:0007669"/>
    <property type="project" value="UniProtKB-KW"/>
</dbReference>
<protein>
    <submittedName>
        <fullName evidence="9">ABC transporter ATP-binding protein</fullName>
    </submittedName>
</protein>
<feature type="compositionally biased region" description="Basic and acidic residues" evidence="7">
    <location>
        <begin position="327"/>
        <end position="339"/>
    </location>
</feature>
<dbReference type="Pfam" id="PF00005">
    <property type="entry name" value="ABC_tran"/>
    <property type="match status" value="1"/>
</dbReference>
<dbReference type="PANTHER" id="PTHR42711">
    <property type="entry name" value="ABC TRANSPORTER ATP-BINDING PROTEIN"/>
    <property type="match status" value="1"/>
</dbReference>
<feature type="compositionally biased region" description="Basic and acidic residues" evidence="7">
    <location>
        <begin position="306"/>
        <end position="318"/>
    </location>
</feature>
<keyword evidence="6" id="KW-0046">Antibiotic resistance</keyword>
<evidence type="ECO:0000256" key="1">
    <source>
        <dbReference type="ARBA" id="ARBA00004202"/>
    </source>
</evidence>
<evidence type="ECO:0000313" key="9">
    <source>
        <dbReference type="EMBL" id="QGU28916.1"/>
    </source>
</evidence>
<keyword evidence="4" id="KW-0547">Nucleotide-binding</keyword>
<dbReference type="PROSITE" id="PS00211">
    <property type="entry name" value="ABC_TRANSPORTER_1"/>
    <property type="match status" value="1"/>
</dbReference>
<comment type="subcellular location">
    <subcellularLocation>
        <location evidence="1">Cell membrane</location>
        <topology evidence="1">Peripheral membrane protein</topology>
    </subcellularLocation>
</comment>
<evidence type="ECO:0000256" key="3">
    <source>
        <dbReference type="ARBA" id="ARBA00022448"/>
    </source>
</evidence>
<dbReference type="SMART" id="SM00382">
    <property type="entry name" value="AAA"/>
    <property type="match status" value="1"/>
</dbReference>
<dbReference type="Gene3D" id="3.40.50.300">
    <property type="entry name" value="P-loop containing nucleotide triphosphate hydrolases"/>
    <property type="match status" value="1"/>
</dbReference>
<dbReference type="CDD" id="cd03230">
    <property type="entry name" value="ABC_DR_subfamily_A"/>
    <property type="match status" value="1"/>
</dbReference>
<dbReference type="AlphaFoldDB" id="A0A6I6DXF6"/>
<evidence type="ECO:0000256" key="4">
    <source>
        <dbReference type="ARBA" id="ARBA00022741"/>
    </source>
</evidence>
<keyword evidence="10" id="KW-1185">Reference proteome</keyword>
<dbReference type="SUPFAM" id="SSF52540">
    <property type="entry name" value="P-loop containing nucleoside triphosphate hydrolases"/>
    <property type="match status" value="1"/>
</dbReference>
<dbReference type="GO" id="GO:0046677">
    <property type="term" value="P:response to antibiotic"/>
    <property type="evidence" value="ECO:0007669"/>
    <property type="project" value="UniProtKB-KW"/>
</dbReference>
<feature type="region of interest" description="Disordered" evidence="7">
    <location>
        <begin position="295"/>
        <end position="377"/>
    </location>
</feature>
<comment type="similarity">
    <text evidence="2">Belongs to the ABC transporter superfamily.</text>
</comment>